<dbReference type="Proteomes" id="UP001249851">
    <property type="component" value="Unassembled WGS sequence"/>
</dbReference>
<dbReference type="EMBL" id="JARQWQ010000038">
    <property type="protein sequence ID" value="KAK2559829.1"/>
    <property type="molecule type" value="Genomic_DNA"/>
</dbReference>
<proteinExistence type="predicted"/>
<gene>
    <name evidence="2" type="ORF">P5673_017379</name>
</gene>
<accession>A0AAD9QEG8</accession>
<reference evidence="2" key="2">
    <citation type="journal article" date="2023" name="Science">
        <title>Genomic signatures of disease resistance in endangered staghorn corals.</title>
        <authorList>
            <person name="Vollmer S.V."/>
            <person name="Selwyn J.D."/>
            <person name="Despard B.A."/>
            <person name="Roesel C.L."/>
        </authorList>
    </citation>
    <scope>NUCLEOTIDE SEQUENCE</scope>
    <source>
        <strain evidence="2">K2</strain>
    </source>
</reference>
<keyword evidence="3" id="KW-1185">Reference proteome</keyword>
<reference evidence="2" key="1">
    <citation type="journal article" date="2023" name="G3 (Bethesda)">
        <title>Whole genome assembly and annotation of the endangered Caribbean coral Acropora cervicornis.</title>
        <authorList>
            <person name="Selwyn J.D."/>
            <person name="Vollmer S.V."/>
        </authorList>
    </citation>
    <scope>NUCLEOTIDE SEQUENCE</scope>
    <source>
        <strain evidence="2">K2</strain>
    </source>
</reference>
<sequence length="226" mass="25538">MFPARDRTFKSISDVTSTTVIERLRELKAFDIFQHPLPKAKDDNGVGTVKVFLCHSEPEFGENGKGAPEIVKLQHCPGELSVSADRLNSQLSPSFTQQNFAEFSSESRVHTSVYERVNCVGEVEEERAEELYVSRHLANEIRKSPENNNDPKRNPADHKSKYNDEEGLTEFDFMCTEFVPSTKLSSNYHSGAGASLKLKRRGGRSIVLPDHLGDFCVAEYRCRHRC</sequence>
<comment type="caution">
    <text evidence="2">The sequence shown here is derived from an EMBL/GenBank/DDBJ whole genome shotgun (WGS) entry which is preliminary data.</text>
</comment>
<evidence type="ECO:0000256" key="1">
    <source>
        <dbReference type="SAM" id="MobiDB-lite"/>
    </source>
</evidence>
<feature type="region of interest" description="Disordered" evidence="1">
    <location>
        <begin position="140"/>
        <end position="163"/>
    </location>
</feature>
<evidence type="ECO:0000313" key="2">
    <source>
        <dbReference type="EMBL" id="KAK2559829.1"/>
    </source>
</evidence>
<organism evidence="2 3">
    <name type="scientific">Acropora cervicornis</name>
    <name type="common">Staghorn coral</name>
    <dbReference type="NCBI Taxonomy" id="6130"/>
    <lineage>
        <taxon>Eukaryota</taxon>
        <taxon>Metazoa</taxon>
        <taxon>Cnidaria</taxon>
        <taxon>Anthozoa</taxon>
        <taxon>Hexacorallia</taxon>
        <taxon>Scleractinia</taxon>
        <taxon>Astrocoeniina</taxon>
        <taxon>Acroporidae</taxon>
        <taxon>Acropora</taxon>
    </lineage>
</organism>
<name>A0AAD9QEG8_ACRCE</name>
<evidence type="ECO:0000313" key="3">
    <source>
        <dbReference type="Proteomes" id="UP001249851"/>
    </source>
</evidence>
<protein>
    <submittedName>
        <fullName evidence="2">Uncharacterized protein</fullName>
    </submittedName>
</protein>
<dbReference type="AlphaFoldDB" id="A0AAD9QEG8"/>